<evidence type="ECO:0000256" key="1">
    <source>
        <dbReference type="SAM" id="SignalP"/>
    </source>
</evidence>
<protein>
    <recommendedName>
        <fullName evidence="2">SLH domain-containing protein</fullName>
    </recommendedName>
</protein>
<dbReference type="PANTHER" id="PTHR43308">
    <property type="entry name" value="OUTER MEMBRANE PROTEIN ALPHA-RELATED"/>
    <property type="match status" value="1"/>
</dbReference>
<dbReference type="SUPFAM" id="SSF49373">
    <property type="entry name" value="Invasin/intimin cell-adhesion fragments"/>
    <property type="match status" value="2"/>
</dbReference>
<evidence type="ECO:0000259" key="2">
    <source>
        <dbReference type="PROSITE" id="PS51272"/>
    </source>
</evidence>
<dbReference type="InterPro" id="IPR001119">
    <property type="entry name" value="SLH_dom"/>
</dbReference>
<feature type="domain" description="SLH" evidence="2">
    <location>
        <begin position="1707"/>
        <end position="1770"/>
    </location>
</feature>
<keyword evidence="1" id="KW-0732">Signal</keyword>
<dbReference type="Proteomes" id="UP001519287">
    <property type="component" value="Unassembled WGS sequence"/>
</dbReference>
<feature type="signal peptide" evidence="1">
    <location>
        <begin position="1"/>
        <end position="36"/>
    </location>
</feature>
<dbReference type="SMART" id="SM00635">
    <property type="entry name" value="BID_2"/>
    <property type="match status" value="2"/>
</dbReference>
<comment type="caution">
    <text evidence="3">The sequence shown here is derived from an EMBL/GenBank/DDBJ whole genome shotgun (WGS) entry which is preliminary data.</text>
</comment>
<dbReference type="InterPro" id="IPR008964">
    <property type="entry name" value="Invasin/intimin_cell_adhesion"/>
</dbReference>
<evidence type="ECO:0000313" key="3">
    <source>
        <dbReference type="EMBL" id="MBP1993908.1"/>
    </source>
</evidence>
<dbReference type="SUPFAM" id="SSF49344">
    <property type="entry name" value="CBD9-like"/>
    <property type="match status" value="2"/>
</dbReference>
<dbReference type="Gene3D" id="2.60.120.430">
    <property type="entry name" value="Galactose-binding lectin"/>
    <property type="match status" value="1"/>
</dbReference>
<dbReference type="Gene3D" id="2.60.40.1190">
    <property type="match status" value="2"/>
</dbReference>
<dbReference type="PROSITE" id="PS51272">
    <property type="entry name" value="SLH"/>
    <property type="match status" value="3"/>
</dbReference>
<dbReference type="EMBL" id="JAGGLB010000022">
    <property type="protein sequence ID" value="MBP1993908.1"/>
    <property type="molecule type" value="Genomic_DNA"/>
</dbReference>
<dbReference type="Pfam" id="PF02368">
    <property type="entry name" value="Big_2"/>
    <property type="match status" value="2"/>
</dbReference>
<feature type="domain" description="SLH" evidence="2">
    <location>
        <begin position="1775"/>
        <end position="1831"/>
    </location>
</feature>
<dbReference type="Pfam" id="PF06452">
    <property type="entry name" value="CBM9_1"/>
    <property type="match status" value="2"/>
</dbReference>
<gene>
    <name evidence="3" type="ORF">J2Z66_005534</name>
</gene>
<dbReference type="Pfam" id="PF00395">
    <property type="entry name" value="SLH"/>
    <property type="match status" value="3"/>
</dbReference>
<dbReference type="InterPro" id="IPR003343">
    <property type="entry name" value="Big_2"/>
</dbReference>
<sequence length="1831" mass="201480">MVRMKSKNWRILVRILIVCLTVPYILVGGSASSAQAATTTNIGLEQGQELEPYQIWTASNTINILKYQTPIENSSHSIMLDMAKREYESGQVLVTAGEDGAEVTGVSITDLTSDNSTISSQNIQIIVQHYVNVTKGTTGMLPLGWYPDALIPIDSYMALHGKIDVEKGANQAFWFTVRTDAGTPAGLYSGSINLIVNNKVNTVPIQVKVRNFALPEENHAETAFTIWGGDMLLAGHPGVAFNSPEYWELMRNYYALMLDYHITPMDLPIPSDNYDQFVLDAAQYVNNPRVSSYRIPYEASDFDNGKAAKLVHDLDAAGLLDKAYYYLGRDIDEPTPPLYPKVIDFSNKIKAIDPSLRHIVTSGIKPDLMPYVNTFSPLFSEFVTEQDFEMVRQHQANGGHIWWYGCIANQNPYPTYHIDDNLISARLVPWMQKSYGIEGNLYWAVNIFKKYNGVQYVDRDIWNDPVGFVGANGEGTLLYPGAKYGIHGAIPTLRMQTIRDGNEDYEYLWLLEQKIKATAQFLKVDVSEDDIMKIYNDVLFKSVKSFTLDPQLLQSVRSEVADMIEQLDQNPAALLVIGDPSTGVMEKEITVYAEIGTNVKINGEDIAGTTVSGSSTAHKYVTRMPLKVGKNEVTIVLNKDAQQQVITRSFLQSSRTMQPIMKKVPLNDFEDELSLQGVGVYDGVTLEGLSEEHVTSGNKSLKVKIPDTTGGSYPGIMLSVSLNNKDISKAESLEFDMFNASQSSMLLFVKVFDKSGHASDHPVGGLTPGAHHISFPISQLTGIDNNNITSIFIWTYPGNSDVTLYMDNFYFLEIDAEAMKQMEINYSPIIPRIDGVLNDATWKVDKELAYKTGETNNEAKFGLLYNDQYLFVGVNVKDDYVVNSNSAKPWDDDSVEIYIDGDGMKGAYTDHTVRYVFRYNDENVYAYGTTKKETNGIKHYSVKTDEGYMLEAAIPWRVLGVTPGDENVIGVNIHVNDKNVEDANSHAQGKLSLTEDISQDTVSSLHWKDRVFSKRKSTFTIPKILQNEILIDGNLDEPTWDLNYNLGYGTYGQTNNKAKLGLKWDSKFLYAAFDVTDDVIHAPQERPVWEEDSVELFIDGDFLQGPRTGDHAPHYLFRFGDDTVYLDGFPSELTKGIIHHSAQTDTGYTVEIAIPWETIGITAAEEQWIGITSHINDNDNPDIGVLGLTENGGMDGANTNNYLAFQLKGVPVLEQPNHISLDQAEVMLAVGESVKLKATVLPTNAYDKRVKWSVSSQSSDHVVKVSADGVVTAENLGTAVIRASTVLDNVYAESLITVNKLQDVTVDEIQLEQTEAILKVGESLQLNATVLPENATNKTVIWSVYGEQPNGVAQISDTGLVSALTPGTAVLRAISKMDATKFADFSLTVKAVDEPGGPVDPIDPVDPVGPIGPVNPGKTDVPGANGSAVLKVENGTIQVETKVDGDGLTAKAEVNMEAIGKAWKSTAVDSSGLATIRIEVKGEQGKKRTEISIPAEAITEMSAEQNIELVTQRAQITLYSNFIQENAAKNAKIVTIVMEEPEKTKWSQQLIDQIGSHPAIRLSMKIDDKDYAGSQLNSQIEIKIPYVLSAMEAETPNQLIVASINEAGEAAVVLNGKYDPTTKSIRIKVSHFGSYGVMFVHKTFADLDKHTWAKAAIEGLAAREVILGMDIDTFGPAKNITRADFVTMLVRALDVKAFLNGNGSGQDHENFNDVFGSDYYFEAVSMAKLLSIIEGTGNNSFNPKGEISRQEMFTIAARALTKLEKLQISGNRESLSGFIDYGSVADYAANSIAGLIHAGLIEGAGNSLHPQAKATRAEVAVFMERMLNSID</sequence>
<name>A0ABS4J235_9BACL</name>
<proteinExistence type="predicted"/>
<organism evidence="3 4">
    <name type="scientific">Paenibacillus eucommiae</name>
    <dbReference type="NCBI Taxonomy" id="1355755"/>
    <lineage>
        <taxon>Bacteria</taxon>
        <taxon>Bacillati</taxon>
        <taxon>Bacillota</taxon>
        <taxon>Bacilli</taxon>
        <taxon>Bacillales</taxon>
        <taxon>Paenibacillaceae</taxon>
        <taxon>Paenibacillus</taxon>
    </lineage>
</organism>
<dbReference type="Gene3D" id="2.60.40.1080">
    <property type="match status" value="2"/>
</dbReference>
<accession>A0ABS4J235</accession>
<feature type="chain" id="PRO_5047057255" description="SLH domain-containing protein" evidence="1">
    <location>
        <begin position="37"/>
        <end position="1831"/>
    </location>
</feature>
<dbReference type="RefSeq" id="WP_209975779.1">
    <property type="nucleotide sequence ID" value="NZ_JAGGLB010000022.1"/>
</dbReference>
<keyword evidence="4" id="KW-1185">Reference proteome</keyword>
<dbReference type="InterPro" id="IPR051465">
    <property type="entry name" value="Cell_Envelope_Struct_Comp"/>
</dbReference>
<evidence type="ECO:0000313" key="4">
    <source>
        <dbReference type="Proteomes" id="UP001519287"/>
    </source>
</evidence>
<dbReference type="PANTHER" id="PTHR43308:SF5">
    <property type="entry name" value="S-LAYER PROTEIN _ PEPTIDOGLYCAN ENDO-BETA-N-ACETYLGLUCOSAMINIDASE"/>
    <property type="match status" value="1"/>
</dbReference>
<reference evidence="3 4" key="1">
    <citation type="submission" date="2021-03" db="EMBL/GenBank/DDBJ databases">
        <title>Genomic Encyclopedia of Type Strains, Phase IV (KMG-IV): sequencing the most valuable type-strain genomes for metagenomic binning, comparative biology and taxonomic classification.</title>
        <authorList>
            <person name="Goeker M."/>
        </authorList>
    </citation>
    <scope>NUCLEOTIDE SEQUENCE [LARGE SCALE GENOMIC DNA]</scope>
    <source>
        <strain evidence="3 4">DSM 26048</strain>
    </source>
</reference>
<feature type="domain" description="SLH" evidence="2">
    <location>
        <begin position="1640"/>
        <end position="1703"/>
    </location>
</feature>
<dbReference type="InterPro" id="IPR010502">
    <property type="entry name" value="Carb-bd_dom_fam9"/>
</dbReference>
<dbReference type="Pfam" id="PF13320">
    <property type="entry name" value="GH123_cat"/>
    <property type="match status" value="1"/>
</dbReference>
<dbReference type="InterPro" id="IPR025150">
    <property type="entry name" value="GH123_cat"/>
</dbReference>